<gene>
    <name evidence="3" type="ORF">LSAT_V11C300128660</name>
</gene>
<dbReference type="EMBL" id="NBSK02000003">
    <property type="protein sequence ID" value="KAJ0214859.1"/>
    <property type="molecule type" value="Genomic_DNA"/>
</dbReference>
<reference evidence="3 4" key="1">
    <citation type="journal article" date="2017" name="Nat. Commun.">
        <title>Genome assembly with in vitro proximity ligation data and whole-genome triplication in lettuce.</title>
        <authorList>
            <person name="Reyes-Chin-Wo S."/>
            <person name="Wang Z."/>
            <person name="Yang X."/>
            <person name="Kozik A."/>
            <person name="Arikit S."/>
            <person name="Song C."/>
            <person name="Xia L."/>
            <person name="Froenicke L."/>
            <person name="Lavelle D.O."/>
            <person name="Truco M.J."/>
            <person name="Xia R."/>
            <person name="Zhu S."/>
            <person name="Xu C."/>
            <person name="Xu H."/>
            <person name="Xu X."/>
            <person name="Cox K."/>
            <person name="Korf I."/>
            <person name="Meyers B.C."/>
            <person name="Michelmore R.W."/>
        </authorList>
    </citation>
    <scope>NUCLEOTIDE SEQUENCE [LARGE SCALE GENOMIC DNA]</scope>
    <source>
        <strain evidence="4">cv. Salinas</strain>
        <tissue evidence="3">Seedlings</tissue>
    </source>
</reference>
<evidence type="ECO:0000256" key="1">
    <source>
        <dbReference type="SAM" id="MobiDB-lite"/>
    </source>
</evidence>
<evidence type="ECO:0000259" key="2">
    <source>
        <dbReference type="PROSITE" id="PS50030"/>
    </source>
</evidence>
<feature type="domain" description="UBA" evidence="2">
    <location>
        <begin position="464"/>
        <end position="511"/>
    </location>
</feature>
<dbReference type="PROSITE" id="PS50030">
    <property type="entry name" value="UBA"/>
    <property type="match status" value="1"/>
</dbReference>
<name>A0A9R1W0D2_LACSA</name>
<comment type="caution">
    <text evidence="3">The sequence shown here is derived from an EMBL/GenBank/DDBJ whole genome shotgun (WGS) entry which is preliminary data.</text>
</comment>
<feature type="compositionally biased region" description="Gly residues" evidence="1">
    <location>
        <begin position="440"/>
        <end position="451"/>
    </location>
</feature>
<proteinExistence type="predicted"/>
<feature type="region of interest" description="Disordered" evidence="1">
    <location>
        <begin position="388"/>
        <end position="474"/>
    </location>
</feature>
<evidence type="ECO:0000313" key="4">
    <source>
        <dbReference type="Proteomes" id="UP000235145"/>
    </source>
</evidence>
<feature type="region of interest" description="Disordered" evidence="1">
    <location>
        <begin position="295"/>
        <end position="318"/>
    </location>
</feature>
<protein>
    <recommendedName>
        <fullName evidence="2">UBA domain-containing protein</fullName>
    </recommendedName>
</protein>
<dbReference type="SUPFAM" id="SSF46934">
    <property type="entry name" value="UBA-like"/>
    <property type="match status" value="1"/>
</dbReference>
<organism evidence="3 4">
    <name type="scientific">Lactuca sativa</name>
    <name type="common">Garden lettuce</name>
    <dbReference type="NCBI Taxonomy" id="4236"/>
    <lineage>
        <taxon>Eukaryota</taxon>
        <taxon>Viridiplantae</taxon>
        <taxon>Streptophyta</taxon>
        <taxon>Embryophyta</taxon>
        <taxon>Tracheophyta</taxon>
        <taxon>Spermatophyta</taxon>
        <taxon>Magnoliopsida</taxon>
        <taxon>eudicotyledons</taxon>
        <taxon>Gunneridae</taxon>
        <taxon>Pentapetalae</taxon>
        <taxon>asterids</taxon>
        <taxon>campanulids</taxon>
        <taxon>Asterales</taxon>
        <taxon>Asteraceae</taxon>
        <taxon>Cichorioideae</taxon>
        <taxon>Cichorieae</taxon>
        <taxon>Lactucinae</taxon>
        <taxon>Lactuca</taxon>
    </lineage>
</organism>
<dbReference type="InterPro" id="IPR015940">
    <property type="entry name" value="UBA"/>
</dbReference>
<dbReference type="PANTHER" id="PTHR10677">
    <property type="entry name" value="UBIQUILIN"/>
    <property type="match status" value="1"/>
</dbReference>
<feature type="compositionally biased region" description="Gly residues" evidence="1">
    <location>
        <begin position="394"/>
        <end position="429"/>
    </location>
</feature>
<keyword evidence="4" id="KW-1185">Reference proteome</keyword>
<dbReference type="PANTHER" id="PTHR10677:SF3">
    <property type="entry name" value="FI07626P-RELATED"/>
    <property type="match status" value="1"/>
</dbReference>
<evidence type="ECO:0000313" key="3">
    <source>
        <dbReference type="EMBL" id="KAJ0214859.1"/>
    </source>
</evidence>
<dbReference type="Proteomes" id="UP000235145">
    <property type="component" value="Unassembled WGS sequence"/>
</dbReference>
<feature type="compositionally biased region" description="Gly residues" evidence="1">
    <location>
        <begin position="295"/>
        <end position="311"/>
    </location>
</feature>
<sequence length="512" mass="54598">MLHHNHYFPLVPLRPANSKRSSKSAIVIAALRHRQPMSPSLFPAPFAAVVALLPSLQFQPHHRPFLLLLVRPPLSFLWSYLEISLQINLLDVIVYEVLKRFPLQALKAFDLWLFLGFQPNFGRIRWEADAEATVVMVAGPSPLLPLTCMISDCDPQVWRQSTLFIWFVVFYLMHPITQLNTAEEGTRGGSGGLPAYAIDLSGFPEFEQMQHEFIQNPDMIVETIHQPFAQIMMSYPDVMRNILLSDPISRQVIDRDPDLASILYDPSIFSQMTEILRHTSVEFIRNLIRIAEGAGGGDGGSSDGGDGGSSGGATQTHPAVIDLSNPAVSHNVQDMNQMSGVNANANPIAEMRNPQMNSEENIDQSLFSQLGQQQSTRMGVSQTSEGTVFIKKPGGVGGSGGSGGGCDTSSGGGGGGRGGGGGIGEGGGRGGDRGGRSDGNDGGGGGGNRGGDGGDDNISRGTRNITKSLGPGEVAELEEMGFPDTRRNIEALALAATEGNIPDAVDRLLGGQ</sequence>
<feature type="compositionally biased region" description="Basic and acidic residues" evidence="1">
    <location>
        <begin position="430"/>
        <end position="439"/>
    </location>
</feature>
<accession>A0A9R1W0D2</accession>
<dbReference type="InterPro" id="IPR009060">
    <property type="entry name" value="UBA-like_sf"/>
</dbReference>
<dbReference type="InterPro" id="IPR015496">
    <property type="entry name" value="Ubiquilin"/>
</dbReference>
<dbReference type="AlphaFoldDB" id="A0A9R1W0D2"/>
<dbReference type="Gene3D" id="1.10.8.10">
    <property type="entry name" value="DNA helicase RuvA subunit, C-terminal domain"/>
    <property type="match status" value="1"/>
</dbReference>
<dbReference type="Pfam" id="PF23195">
    <property type="entry name" value="UBQLN1"/>
    <property type="match status" value="1"/>
</dbReference>